<comment type="caution">
    <text evidence="2">The sequence shown here is derived from an EMBL/GenBank/DDBJ whole genome shotgun (WGS) entry which is preliminary data.</text>
</comment>
<sequence>MSLVLAVDGGGTKCLAVLVDAERGVVGSGRAGGCNPQSVGREQAEQALADAIAAACQGIPPGTAVRTAAFGLAGVDTPRGEEEGRRLALRALQAAQVTAAQVVVENDGLMALRGAAAGGRGLLVVAGTGSVVYAGDGERFVRAGGWGHRITDAGSAQHIAGLALAAAYRALDAGDPDTPLARALCACAGVDDLYALHDWLYHPETGLDAVAALARAVGAAAEGGDPVAAAVLEQAGRQLADQALLAAKRVGLLDGGPFPVFLLGGVLQSSRRVRTALLERLRQRAPGALAEVPRFAPVYGAVIRALGGPAALDEGLRERLLASAVLQA</sequence>
<name>A0ABS4JVU7_9FIRM</name>
<keyword evidence="3" id="KW-1185">Reference proteome</keyword>
<feature type="domain" description="ATPase BadF/BadG/BcrA/BcrD type" evidence="1">
    <location>
        <begin position="7"/>
        <end position="303"/>
    </location>
</feature>
<dbReference type="SUPFAM" id="SSF53067">
    <property type="entry name" value="Actin-like ATPase domain"/>
    <property type="match status" value="2"/>
</dbReference>
<dbReference type="Pfam" id="PF01869">
    <property type="entry name" value="BcrAD_BadFG"/>
    <property type="match status" value="1"/>
</dbReference>
<dbReference type="EMBL" id="JAGGLG010000033">
    <property type="protein sequence ID" value="MBP2019672.1"/>
    <property type="molecule type" value="Genomic_DNA"/>
</dbReference>
<dbReference type="InterPro" id="IPR043129">
    <property type="entry name" value="ATPase_NBD"/>
</dbReference>
<protein>
    <submittedName>
        <fullName evidence="2">N-acetylglucosamine kinase-like BadF-type ATPase</fullName>
    </submittedName>
</protein>
<dbReference type="InterPro" id="IPR002731">
    <property type="entry name" value="ATPase_BadF"/>
</dbReference>
<gene>
    <name evidence="2" type="ORF">J2Z79_003114</name>
</gene>
<evidence type="ECO:0000259" key="1">
    <source>
        <dbReference type="Pfam" id="PF01869"/>
    </source>
</evidence>
<dbReference type="Gene3D" id="3.30.420.40">
    <property type="match status" value="2"/>
</dbReference>
<dbReference type="PANTHER" id="PTHR43190">
    <property type="entry name" value="N-ACETYL-D-GLUCOSAMINE KINASE"/>
    <property type="match status" value="1"/>
</dbReference>
<reference evidence="2 3" key="1">
    <citation type="submission" date="2021-03" db="EMBL/GenBank/DDBJ databases">
        <title>Genomic Encyclopedia of Type Strains, Phase IV (KMG-IV): sequencing the most valuable type-strain genomes for metagenomic binning, comparative biology and taxonomic classification.</title>
        <authorList>
            <person name="Goeker M."/>
        </authorList>
    </citation>
    <scope>NUCLEOTIDE SEQUENCE [LARGE SCALE GENOMIC DNA]</scope>
    <source>
        <strain evidence="2 3">DSM 27138</strain>
    </source>
</reference>
<proteinExistence type="predicted"/>
<dbReference type="CDD" id="cd24007">
    <property type="entry name" value="ASKHA_NBD_eukNAGK-like"/>
    <property type="match status" value="1"/>
</dbReference>
<evidence type="ECO:0000313" key="2">
    <source>
        <dbReference type="EMBL" id="MBP2019672.1"/>
    </source>
</evidence>
<dbReference type="RefSeq" id="WP_209467777.1">
    <property type="nucleotide sequence ID" value="NZ_JAGGLG010000033.1"/>
</dbReference>
<dbReference type="Proteomes" id="UP001519289">
    <property type="component" value="Unassembled WGS sequence"/>
</dbReference>
<dbReference type="PANTHER" id="PTHR43190:SF3">
    <property type="entry name" value="N-ACETYL-D-GLUCOSAMINE KINASE"/>
    <property type="match status" value="1"/>
</dbReference>
<dbReference type="InterPro" id="IPR052519">
    <property type="entry name" value="Euk-type_GlcNAc_Kinase"/>
</dbReference>
<evidence type="ECO:0000313" key="3">
    <source>
        <dbReference type="Proteomes" id="UP001519289"/>
    </source>
</evidence>
<organism evidence="2 3">
    <name type="scientific">Symbiobacterium terraclitae</name>
    <dbReference type="NCBI Taxonomy" id="557451"/>
    <lineage>
        <taxon>Bacteria</taxon>
        <taxon>Bacillati</taxon>
        <taxon>Bacillota</taxon>
        <taxon>Clostridia</taxon>
        <taxon>Eubacteriales</taxon>
        <taxon>Symbiobacteriaceae</taxon>
        <taxon>Symbiobacterium</taxon>
    </lineage>
</organism>
<accession>A0ABS4JVU7</accession>